<feature type="transmembrane region" description="Helical" evidence="1">
    <location>
        <begin position="12"/>
        <end position="30"/>
    </location>
</feature>
<evidence type="ECO:0000313" key="2">
    <source>
        <dbReference type="EMBL" id="NBL65319.1"/>
    </source>
</evidence>
<keyword evidence="1" id="KW-0812">Transmembrane</keyword>
<proteinExistence type="predicted"/>
<gene>
    <name evidence="2" type="ORF">GV828_08935</name>
</gene>
<comment type="caution">
    <text evidence="2">The sequence shown here is derived from an EMBL/GenBank/DDBJ whole genome shotgun (WGS) entry which is preliminary data.</text>
</comment>
<evidence type="ECO:0000313" key="3">
    <source>
        <dbReference type="Proteomes" id="UP000798602"/>
    </source>
</evidence>
<keyword evidence="1" id="KW-0472">Membrane</keyword>
<name>A0ABW9Z9F1_9FLAO</name>
<dbReference type="RefSeq" id="WP_166537142.1">
    <property type="nucleotide sequence ID" value="NZ_JAABLM010000009.1"/>
</dbReference>
<keyword evidence="3" id="KW-1185">Reference proteome</keyword>
<dbReference type="Proteomes" id="UP000798602">
    <property type="component" value="Unassembled WGS sequence"/>
</dbReference>
<dbReference type="EMBL" id="JAABLM010000009">
    <property type="protein sequence ID" value="NBL65319.1"/>
    <property type="molecule type" value="Genomic_DNA"/>
</dbReference>
<protein>
    <submittedName>
        <fullName evidence="2">Uncharacterized protein</fullName>
    </submittedName>
</protein>
<organism evidence="2 3">
    <name type="scientific">Flavobacterium ichthyis</name>
    <dbReference type="NCBI Taxonomy" id="2698827"/>
    <lineage>
        <taxon>Bacteria</taxon>
        <taxon>Pseudomonadati</taxon>
        <taxon>Bacteroidota</taxon>
        <taxon>Flavobacteriia</taxon>
        <taxon>Flavobacteriales</taxon>
        <taxon>Flavobacteriaceae</taxon>
        <taxon>Flavobacterium</taxon>
    </lineage>
</organism>
<reference evidence="3" key="1">
    <citation type="submission" date="2020-01" db="EMBL/GenBank/DDBJ databases">
        <title>Sphingomonas sp. strain CSW-10.</title>
        <authorList>
            <person name="Chen W.-M."/>
        </authorList>
    </citation>
    <scope>NUCLEOTIDE SEQUENCE [LARGE SCALE GENOMIC DNA]</scope>
    <source>
        <strain evidence="3">NST-5</strain>
    </source>
</reference>
<accession>A0ABW9Z9F1</accession>
<keyword evidence="1" id="KW-1133">Transmembrane helix</keyword>
<evidence type="ECO:0000256" key="1">
    <source>
        <dbReference type="SAM" id="Phobius"/>
    </source>
</evidence>
<sequence length="130" mass="15384">MFQLIKNSTFTPFFWFMLGLFFLNISVNPADIDLKTKTASTYNEQESLIEIIVEKVFGFEDAIAEQDDTELEDFSLKNNFKLSVLMFPENNYFEILFFENHSSRKIFLTKNFTSFHYFNLISPPPEMIFL</sequence>